<proteinExistence type="predicted"/>
<protein>
    <submittedName>
        <fullName evidence="1">Uncharacterized protein</fullName>
    </submittedName>
</protein>
<keyword evidence="2" id="KW-1185">Reference proteome</keyword>
<sequence length="155" mass="17399">MNSKRSRRASGHEYNAVRAFRTCGGYSFAETDTCHDPGKRSVSPLIAGIVTFSPSFPRAASATCCSTRAYKLNAKCNLRMQWRHCSSLVPGTCCLLGRKESFWDRSCYDINPRSTLSPTGSEELLTQLGHRHDQEAQYHAFSFSQTCHTAPKRRE</sequence>
<name>A0A284S4P8_ARMOS</name>
<dbReference type="Proteomes" id="UP000219338">
    <property type="component" value="Unassembled WGS sequence"/>
</dbReference>
<evidence type="ECO:0000313" key="1">
    <source>
        <dbReference type="EMBL" id="SJL15984.1"/>
    </source>
</evidence>
<reference evidence="2" key="1">
    <citation type="journal article" date="2017" name="Nat. Ecol. Evol.">
        <title>Genome expansion and lineage-specific genetic innovations in the forest pathogenic fungi Armillaria.</title>
        <authorList>
            <person name="Sipos G."/>
            <person name="Prasanna A.N."/>
            <person name="Walter M.C."/>
            <person name="O'Connor E."/>
            <person name="Balint B."/>
            <person name="Krizsan K."/>
            <person name="Kiss B."/>
            <person name="Hess J."/>
            <person name="Varga T."/>
            <person name="Slot J."/>
            <person name="Riley R."/>
            <person name="Boka B."/>
            <person name="Rigling D."/>
            <person name="Barry K."/>
            <person name="Lee J."/>
            <person name="Mihaltcheva S."/>
            <person name="LaButti K."/>
            <person name="Lipzen A."/>
            <person name="Waldron R."/>
            <person name="Moloney N.M."/>
            <person name="Sperisen C."/>
            <person name="Kredics L."/>
            <person name="Vagvoelgyi C."/>
            <person name="Patrignani A."/>
            <person name="Fitzpatrick D."/>
            <person name="Nagy I."/>
            <person name="Doyle S."/>
            <person name="Anderson J.B."/>
            <person name="Grigoriev I.V."/>
            <person name="Gueldener U."/>
            <person name="Muensterkoetter M."/>
            <person name="Nagy L.G."/>
        </authorList>
    </citation>
    <scope>NUCLEOTIDE SEQUENCE [LARGE SCALE GENOMIC DNA]</scope>
    <source>
        <strain evidence="2">C18/9</strain>
    </source>
</reference>
<dbReference type="AlphaFoldDB" id="A0A284S4P8"/>
<accession>A0A284S4P8</accession>
<organism evidence="1 2">
    <name type="scientific">Armillaria ostoyae</name>
    <name type="common">Armillaria root rot fungus</name>
    <dbReference type="NCBI Taxonomy" id="47428"/>
    <lineage>
        <taxon>Eukaryota</taxon>
        <taxon>Fungi</taxon>
        <taxon>Dikarya</taxon>
        <taxon>Basidiomycota</taxon>
        <taxon>Agaricomycotina</taxon>
        <taxon>Agaricomycetes</taxon>
        <taxon>Agaricomycetidae</taxon>
        <taxon>Agaricales</taxon>
        <taxon>Marasmiineae</taxon>
        <taxon>Physalacriaceae</taxon>
        <taxon>Armillaria</taxon>
    </lineage>
</organism>
<evidence type="ECO:0000313" key="2">
    <source>
        <dbReference type="Proteomes" id="UP000219338"/>
    </source>
</evidence>
<gene>
    <name evidence="1" type="ORF">ARMOST_19498</name>
</gene>
<dbReference type="EMBL" id="FUEG01000032">
    <property type="protein sequence ID" value="SJL15984.1"/>
    <property type="molecule type" value="Genomic_DNA"/>
</dbReference>